<keyword evidence="5" id="KW-1185">Reference proteome</keyword>
<dbReference type="InterPro" id="IPR000415">
    <property type="entry name" value="Nitroreductase-like"/>
</dbReference>
<dbReference type="PANTHER" id="PTHR43673">
    <property type="entry name" value="NAD(P)H NITROREDUCTASE YDGI-RELATED"/>
    <property type="match status" value="1"/>
</dbReference>
<evidence type="ECO:0000256" key="2">
    <source>
        <dbReference type="ARBA" id="ARBA00023002"/>
    </source>
</evidence>
<gene>
    <name evidence="4" type="ORF">SAMN05216313_1219</name>
</gene>
<dbReference type="RefSeq" id="WP_092366934.1">
    <property type="nucleotide sequence ID" value="NZ_DAINWJ010000154.1"/>
</dbReference>
<dbReference type="PANTHER" id="PTHR43673:SF10">
    <property type="entry name" value="NADH DEHYDROGENASE_NAD(P)H NITROREDUCTASE XCC3605-RELATED"/>
    <property type="match status" value="1"/>
</dbReference>
<evidence type="ECO:0000313" key="4">
    <source>
        <dbReference type="EMBL" id="SET95162.1"/>
    </source>
</evidence>
<evidence type="ECO:0000313" key="5">
    <source>
        <dbReference type="Proteomes" id="UP000198508"/>
    </source>
</evidence>
<proteinExistence type="inferred from homology"/>
<reference evidence="5" key="1">
    <citation type="submission" date="2016-10" db="EMBL/GenBank/DDBJ databases">
        <authorList>
            <person name="Varghese N."/>
            <person name="Submissions S."/>
        </authorList>
    </citation>
    <scope>NUCLEOTIDE SEQUENCE [LARGE SCALE GENOMIC DNA]</scope>
    <source>
        <strain evidence="5">NLAE-zl-G277</strain>
    </source>
</reference>
<dbReference type="InterPro" id="IPR029479">
    <property type="entry name" value="Nitroreductase"/>
</dbReference>
<evidence type="ECO:0000259" key="3">
    <source>
        <dbReference type="Pfam" id="PF00881"/>
    </source>
</evidence>
<sequence>MNECIEMMKQRRSVKRYNPNRPVEPEKLEQILEAGMYAPSGYGKQSPRIVVVRDPGTRDLLSRLNARFLGKEIDPFYGAPTVLIVLADRSQPTFLYDGTLVMGNLLNAAHALGVDSCWVHRAKEVFDCPEGKALLEKWGIDGDYEGIGHCILGYGAGPAPKAGPRKAGYAVYVSPEE</sequence>
<accession>A0A1I0IE40</accession>
<dbReference type="AlphaFoldDB" id="A0A1I0IE40"/>
<dbReference type="GO" id="GO:0016491">
    <property type="term" value="F:oxidoreductase activity"/>
    <property type="evidence" value="ECO:0007669"/>
    <property type="project" value="UniProtKB-KW"/>
</dbReference>
<keyword evidence="2" id="KW-0560">Oxidoreductase</keyword>
<dbReference type="Proteomes" id="UP000198508">
    <property type="component" value="Unassembled WGS sequence"/>
</dbReference>
<dbReference type="CDD" id="cd02136">
    <property type="entry name" value="PnbA_NfnB-like"/>
    <property type="match status" value="1"/>
</dbReference>
<dbReference type="Gene3D" id="3.40.109.10">
    <property type="entry name" value="NADH Oxidase"/>
    <property type="match status" value="1"/>
</dbReference>
<feature type="domain" description="Nitroreductase" evidence="3">
    <location>
        <begin position="9"/>
        <end position="154"/>
    </location>
</feature>
<protein>
    <submittedName>
        <fullName evidence="4">Nitroreductase</fullName>
    </submittedName>
</protein>
<dbReference type="STRING" id="460384.SAMN05216313_1219"/>
<comment type="similarity">
    <text evidence="1">Belongs to the nitroreductase family.</text>
</comment>
<dbReference type="SUPFAM" id="SSF55469">
    <property type="entry name" value="FMN-dependent nitroreductase-like"/>
    <property type="match status" value="1"/>
</dbReference>
<dbReference type="Pfam" id="PF00881">
    <property type="entry name" value="Nitroreductase"/>
    <property type="match status" value="1"/>
</dbReference>
<evidence type="ECO:0000256" key="1">
    <source>
        <dbReference type="ARBA" id="ARBA00007118"/>
    </source>
</evidence>
<name>A0A1I0IE40_9FIRM</name>
<dbReference type="EMBL" id="FOIM01000021">
    <property type="protein sequence ID" value="SET95162.1"/>
    <property type="molecule type" value="Genomic_DNA"/>
</dbReference>
<organism evidence="4 5">
    <name type="scientific">Enterocloster lavalensis</name>
    <dbReference type="NCBI Taxonomy" id="460384"/>
    <lineage>
        <taxon>Bacteria</taxon>
        <taxon>Bacillati</taxon>
        <taxon>Bacillota</taxon>
        <taxon>Clostridia</taxon>
        <taxon>Lachnospirales</taxon>
        <taxon>Lachnospiraceae</taxon>
        <taxon>Enterocloster</taxon>
    </lineage>
</organism>